<sequence>MDDTAKDRAQTRTLTPAIDARAEDGGKPCTPTSTGNQGEKDSLITALSDERKQAVKDIGFEGLLTMPKMTIKKLMVVEVAKTYQVSNQTFKICDQDIPIYLEDVRDIVGLEIEGTDVDEYLRQTKISEERILESPLYQRFADANNKLGLQWLEDMIRDNETTDEDFKRAFLYSYIQVAQHVSLIRKLNWGQFTLNNLLDSCQSYITQEEATLKGNLALLQCWYWERVIVENSGMRSLEEWKNDTESSIGLRLEKKYNEMEYKLGSKIIAQFEEYAKFKKEIRLELSRVRKVEAENAQMKMEIKESPRKRFGKAFTRINAEAPSARNGTTENILQQQGVPSTNITPEKPIVGNASTHIKPRQPIIENDYYLTQIDHDAALFVVSSYDQVVHIDKHVLTAHQLRQIVKGGFIVDEVINAFVQLSKVETGSASFVTTFQAKMLKANRLGPEERSTEVQILNSISEMRDRDLEKALVEGIQSCIEYSAERELVKFVKAVNLHDWKMVPYENIPQQTDGISCGAYVIKYILAWDGERMAHDFTPKEDHYAKYPEDHPGHGQNEDSDEPQILSPSTGTPTTAAASTKVTPASSAPSMKESNARKGGEANTASGTENTRRGRGRPRKKEVEGNTASGGSAEVTGALKRKRGRPPTRKVDKTPPTVVDELSSESIGRKLKWKTFPGKQLTSPYKSLNGKKL</sequence>
<dbReference type="PANTHER" id="PTHR34835:SF34">
    <property type="entry name" value="OS08G0555500 PROTEIN"/>
    <property type="match status" value="1"/>
</dbReference>
<dbReference type="PANTHER" id="PTHR34835">
    <property type="entry name" value="OS07G0283600 PROTEIN-RELATED"/>
    <property type="match status" value="1"/>
</dbReference>
<keyword evidence="3" id="KW-0378">Hydrolase</keyword>
<dbReference type="InterPro" id="IPR038765">
    <property type="entry name" value="Papain-like_cys_pep_sf"/>
</dbReference>
<dbReference type="SUPFAM" id="SSF54001">
    <property type="entry name" value="Cysteine proteinases"/>
    <property type="match status" value="1"/>
</dbReference>
<dbReference type="OrthoDB" id="693742at2759"/>
<feature type="compositionally biased region" description="Basic and acidic residues" evidence="4">
    <location>
        <begin position="542"/>
        <end position="557"/>
    </location>
</feature>
<feature type="compositionally biased region" description="Polar residues" evidence="4">
    <location>
        <begin position="581"/>
        <end position="593"/>
    </location>
</feature>
<feature type="domain" description="Aminotransferase-like plant mobile" evidence="6">
    <location>
        <begin position="60"/>
        <end position="236"/>
    </location>
</feature>
<reference evidence="8" key="1">
    <citation type="journal article" date="2019" name="Nat. Commun.">
        <title>The genome of broomcorn millet.</title>
        <authorList>
            <person name="Zou C."/>
            <person name="Miki D."/>
            <person name="Li D."/>
            <person name="Tang Q."/>
            <person name="Xiao L."/>
            <person name="Rajput S."/>
            <person name="Deng P."/>
            <person name="Jia W."/>
            <person name="Huang R."/>
            <person name="Zhang M."/>
            <person name="Sun Y."/>
            <person name="Hu J."/>
            <person name="Fu X."/>
            <person name="Schnable P.S."/>
            <person name="Li F."/>
            <person name="Zhang H."/>
            <person name="Feng B."/>
            <person name="Zhu X."/>
            <person name="Liu R."/>
            <person name="Schnable J.C."/>
            <person name="Zhu J.-K."/>
            <person name="Zhang H."/>
        </authorList>
    </citation>
    <scope>NUCLEOTIDE SEQUENCE [LARGE SCALE GENOMIC DNA]</scope>
</reference>
<feature type="domain" description="Ubiquitin-like protease family profile" evidence="5">
    <location>
        <begin position="453"/>
        <end position="525"/>
    </location>
</feature>
<dbReference type="EMBL" id="PQIB02000014">
    <property type="protein sequence ID" value="RLM68958.1"/>
    <property type="molecule type" value="Genomic_DNA"/>
</dbReference>
<dbReference type="Pfam" id="PF02902">
    <property type="entry name" value="Peptidase_C48"/>
    <property type="match status" value="1"/>
</dbReference>
<accession>A0A3L6PYZ0</accession>
<dbReference type="AlphaFoldDB" id="A0A3L6PYZ0"/>
<comment type="caution">
    <text evidence="7">The sequence shown here is derived from an EMBL/GenBank/DDBJ whole genome shotgun (WGS) entry which is preliminary data.</text>
</comment>
<name>A0A3L6PYZ0_PANMI</name>
<evidence type="ECO:0000256" key="4">
    <source>
        <dbReference type="SAM" id="MobiDB-lite"/>
    </source>
</evidence>
<evidence type="ECO:0000313" key="8">
    <source>
        <dbReference type="Proteomes" id="UP000275267"/>
    </source>
</evidence>
<evidence type="ECO:0000313" key="7">
    <source>
        <dbReference type="EMBL" id="RLM68958.1"/>
    </source>
</evidence>
<feature type="compositionally biased region" description="Low complexity" evidence="4">
    <location>
        <begin position="567"/>
        <end position="580"/>
    </location>
</feature>
<feature type="region of interest" description="Disordered" evidence="4">
    <location>
        <begin position="1"/>
        <end position="40"/>
    </location>
</feature>
<feature type="compositionally biased region" description="Basic residues" evidence="4">
    <location>
        <begin position="639"/>
        <end position="648"/>
    </location>
</feature>
<proteinExistence type="inferred from homology"/>
<dbReference type="Proteomes" id="UP000275267">
    <property type="component" value="Unassembled WGS sequence"/>
</dbReference>
<comment type="similarity">
    <text evidence="1">Belongs to the peptidase C48 family.</text>
</comment>
<evidence type="ECO:0000256" key="2">
    <source>
        <dbReference type="ARBA" id="ARBA00022670"/>
    </source>
</evidence>
<evidence type="ECO:0000256" key="1">
    <source>
        <dbReference type="ARBA" id="ARBA00005234"/>
    </source>
</evidence>
<evidence type="ECO:0000259" key="6">
    <source>
        <dbReference type="Pfam" id="PF10536"/>
    </source>
</evidence>
<feature type="region of interest" description="Disordered" evidence="4">
    <location>
        <begin position="542"/>
        <end position="666"/>
    </location>
</feature>
<protein>
    <submittedName>
        <fullName evidence="7">Uncharacterized protein</fullName>
    </submittedName>
</protein>
<keyword evidence="8" id="KW-1185">Reference proteome</keyword>
<dbReference type="STRING" id="4540.A0A3L6PYZ0"/>
<dbReference type="GO" id="GO:0008234">
    <property type="term" value="F:cysteine-type peptidase activity"/>
    <property type="evidence" value="ECO:0007669"/>
    <property type="project" value="InterPro"/>
</dbReference>
<feature type="compositionally biased region" description="Basic and acidic residues" evidence="4">
    <location>
        <begin position="1"/>
        <end position="10"/>
    </location>
</feature>
<keyword evidence="2" id="KW-0645">Protease</keyword>
<gene>
    <name evidence="7" type="ORF">C2845_PM17G07890</name>
</gene>
<dbReference type="GO" id="GO:0006508">
    <property type="term" value="P:proteolysis"/>
    <property type="evidence" value="ECO:0007669"/>
    <property type="project" value="UniProtKB-KW"/>
</dbReference>
<organism evidence="7 8">
    <name type="scientific">Panicum miliaceum</name>
    <name type="common">Proso millet</name>
    <name type="synonym">Broomcorn millet</name>
    <dbReference type="NCBI Taxonomy" id="4540"/>
    <lineage>
        <taxon>Eukaryota</taxon>
        <taxon>Viridiplantae</taxon>
        <taxon>Streptophyta</taxon>
        <taxon>Embryophyta</taxon>
        <taxon>Tracheophyta</taxon>
        <taxon>Spermatophyta</taxon>
        <taxon>Magnoliopsida</taxon>
        <taxon>Liliopsida</taxon>
        <taxon>Poales</taxon>
        <taxon>Poaceae</taxon>
        <taxon>PACMAD clade</taxon>
        <taxon>Panicoideae</taxon>
        <taxon>Panicodae</taxon>
        <taxon>Paniceae</taxon>
        <taxon>Panicinae</taxon>
        <taxon>Panicum</taxon>
        <taxon>Panicum sect. Panicum</taxon>
    </lineage>
</organism>
<evidence type="ECO:0000256" key="3">
    <source>
        <dbReference type="ARBA" id="ARBA00022801"/>
    </source>
</evidence>
<evidence type="ECO:0000259" key="5">
    <source>
        <dbReference type="Pfam" id="PF02902"/>
    </source>
</evidence>
<dbReference type="Gene3D" id="3.40.395.10">
    <property type="entry name" value="Adenoviral Proteinase, Chain A"/>
    <property type="match status" value="1"/>
</dbReference>
<dbReference type="Pfam" id="PF10536">
    <property type="entry name" value="PMD"/>
    <property type="match status" value="1"/>
</dbReference>
<dbReference type="InterPro" id="IPR019557">
    <property type="entry name" value="AminoTfrase-like_pln_mobile"/>
</dbReference>
<dbReference type="InterPro" id="IPR003653">
    <property type="entry name" value="Peptidase_C48_C"/>
</dbReference>